<feature type="transmembrane region" description="Helical" evidence="1">
    <location>
        <begin position="154"/>
        <end position="172"/>
    </location>
</feature>
<dbReference type="AlphaFoldDB" id="A0A5M6D0M1"/>
<dbReference type="RefSeq" id="WP_150078028.1">
    <property type="nucleotide sequence ID" value="NZ_VWOX01000011.1"/>
</dbReference>
<dbReference type="EMBL" id="VWOX01000011">
    <property type="protein sequence ID" value="KAA5540984.1"/>
    <property type="molecule type" value="Genomic_DNA"/>
</dbReference>
<keyword evidence="1" id="KW-0812">Transmembrane</keyword>
<feature type="transmembrane region" description="Helical" evidence="1">
    <location>
        <begin position="127"/>
        <end position="148"/>
    </location>
</feature>
<keyword evidence="3" id="KW-1185">Reference proteome</keyword>
<accession>A0A5M6D0M1</accession>
<evidence type="ECO:0000256" key="1">
    <source>
        <dbReference type="SAM" id="Phobius"/>
    </source>
</evidence>
<protein>
    <submittedName>
        <fullName evidence="2">Uncharacterized protein</fullName>
    </submittedName>
</protein>
<comment type="caution">
    <text evidence="2">The sequence shown here is derived from an EMBL/GenBank/DDBJ whole genome shotgun (WGS) entry which is preliminary data.</text>
</comment>
<gene>
    <name evidence="2" type="ORF">FYK55_18965</name>
</gene>
<dbReference type="Proteomes" id="UP000324479">
    <property type="component" value="Unassembled WGS sequence"/>
</dbReference>
<reference evidence="2 3" key="1">
    <citation type="submission" date="2019-08" db="EMBL/GenBank/DDBJ databases">
        <authorList>
            <person name="Dhanesh K."/>
            <person name="Kumar G."/>
            <person name="Sasikala C."/>
            <person name="Venkata Ramana C."/>
        </authorList>
    </citation>
    <scope>NUCLEOTIDE SEQUENCE [LARGE SCALE GENOMIC DNA]</scope>
    <source>
        <strain evidence="2 3">JC645</strain>
    </source>
</reference>
<feature type="transmembrane region" description="Helical" evidence="1">
    <location>
        <begin position="84"/>
        <end position="115"/>
    </location>
</feature>
<organism evidence="2 3">
    <name type="scientific">Roseiconus nitratireducens</name>
    <dbReference type="NCBI Taxonomy" id="2605748"/>
    <lineage>
        <taxon>Bacteria</taxon>
        <taxon>Pseudomonadati</taxon>
        <taxon>Planctomycetota</taxon>
        <taxon>Planctomycetia</taxon>
        <taxon>Pirellulales</taxon>
        <taxon>Pirellulaceae</taxon>
        <taxon>Roseiconus</taxon>
    </lineage>
</organism>
<name>A0A5M6D0M1_9BACT</name>
<keyword evidence="1" id="KW-0472">Membrane</keyword>
<sequence length="187" mass="19740">MADSNENPLPLNPYAPTELSEEAVDFERAGRSVVSVTEVYWATVRAVALAGGTFGLVLVGLMVGVSLVSLASSRGGSGPVGMTMLFLVLGPVIGFIWAGLFALFVVGLLIAVFRYRAQGYGWTPESVRWLGVCSGLVTGWVSAFAMGAFSITGAMFGLVPALFGLVATPLWMRSFLGRVRSRIAKSV</sequence>
<feature type="transmembrane region" description="Helical" evidence="1">
    <location>
        <begin position="47"/>
        <end position="72"/>
    </location>
</feature>
<proteinExistence type="predicted"/>
<evidence type="ECO:0000313" key="3">
    <source>
        <dbReference type="Proteomes" id="UP000324479"/>
    </source>
</evidence>
<keyword evidence="1" id="KW-1133">Transmembrane helix</keyword>
<evidence type="ECO:0000313" key="2">
    <source>
        <dbReference type="EMBL" id="KAA5540984.1"/>
    </source>
</evidence>